<evidence type="ECO:0000313" key="3">
    <source>
        <dbReference type="EMBL" id="QIB79470.1"/>
    </source>
</evidence>
<organism evidence="3 4">
    <name type="scientific">Haloferax volcanii</name>
    <name type="common">Halobacterium volcanii</name>
    <dbReference type="NCBI Taxonomy" id="2246"/>
    <lineage>
        <taxon>Archaea</taxon>
        <taxon>Methanobacteriati</taxon>
        <taxon>Methanobacteriota</taxon>
        <taxon>Stenosarchaea group</taxon>
        <taxon>Halobacteria</taxon>
        <taxon>Halobacteriales</taxon>
        <taxon>Haloferacaceae</taxon>
        <taxon>Haloferax</taxon>
    </lineage>
</organism>
<reference evidence="2" key="1">
    <citation type="submission" date="2019-12" db="EMBL/GenBank/DDBJ databases">
        <title>Haloferax alexandrinus strain pws11.</title>
        <authorList>
            <person name="Verma D.K."/>
            <person name="Gopal K."/>
            <person name="Prasad E.S."/>
        </authorList>
    </citation>
    <scope>NUCLEOTIDE SEQUENCE</scope>
    <source>
        <strain evidence="2">Pws11</strain>
    </source>
</reference>
<dbReference type="RefSeq" id="WP_004062494.1">
    <property type="nucleotide sequence ID" value="NZ_CP048738.1"/>
</dbReference>
<feature type="region of interest" description="Disordered" evidence="1">
    <location>
        <begin position="1"/>
        <end position="22"/>
    </location>
</feature>
<dbReference type="GeneID" id="44084880"/>
<dbReference type="EMBL" id="CP048738">
    <property type="protein sequence ID" value="QIB79470.1"/>
    <property type="molecule type" value="Genomic_DNA"/>
</dbReference>
<gene>
    <name evidence="3" type="ORF">G3A49_15685</name>
    <name evidence="2" type="ORF">GOC85_16030</name>
</gene>
<evidence type="ECO:0000313" key="2">
    <source>
        <dbReference type="EMBL" id="NLV04071.1"/>
    </source>
</evidence>
<evidence type="ECO:0000313" key="4">
    <source>
        <dbReference type="Proteomes" id="UP000465667"/>
    </source>
</evidence>
<protein>
    <submittedName>
        <fullName evidence="3">Uncharacterized protein</fullName>
    </submittedName>
</protein>
<name>A0A6C0UWA0_HALVO</name>
<reference evidence="3 4" key="2">
    <citation type="submission" date="2020-02" db="EMBL/GenBank/DDBJ databases">
        <title>Whole genome sequence of Haloferax alexandrinus pws1.</title>
        <authorList>
            <person name="Verma D.K."/>
            <person name="Gopal K."/>
            <person name="Prasad E.S."/>
        </authorList>
    </citation>
    <scope>NUCLEOTIDE SEQUENCE [LARGE SCALE GENOMIC DNA]</scope>
    <source>
        <strain evidence="4">wsp1</strain>
        <strain evidence="3">Wsp1</strain>
    </source>
</reference>
<dbReference type="AlphaFoldDB" id="A0A6C0UWA0"/>
<dbReference type="Proteomes" id="UP000465667">
    <property type="component" value="Chromosome"/>
</dbReference>
<accession>A0A6C0UWA0</accession>
<sequence>MSSDKPTPSVPPTDITRYETGKGSRVIETKHVETCDCGGDIVDETIATGRMVVGMWDAEHFDPDEYQLSDDWEETESRVRCTRCGAGWSY</sequence>
<evidence type="ECO:0000256" key="1">
    <source>
        <dbReference type="SAM" id="MobiDB-lite"/>
    </source>
</evidence>
<dbReference type="Proteomes" id="UP000619835">
    <property type="component" value="Unassembled WGS sequence"/>
</dbReference>
<dbReference type="EMBL" id="WOWC01000001">
    <property type="protein sequence ID" value="NLV04071.1"/>
    <property type="molecule type" value="Genomic_DNA"/>
</dbReference>
<dbReference type="KEGG" id="hale:G3A49_15685"/>
<proteinExistence type="predicted"/>